<accession>A2Q0I1</accession>
<organism evidence="1 2">
    <name type="scientific">Ichnoviriform fugitivi</name>
    <dbReference type="NCBI Taxonomy" id="265522"/>
    <lineage>
        <taxon>Viruses</taxon>
        <taxon>Viruses incertae sedis</taxon>
        <taxon>Polydnaviriformidae</taxon>
        <taxon>Ichnoviriform</taxon>
    </lineage>
</organism>
<reference evidence="1 2" key="1">
    <citation type="journal article" date="2007" name="Virology">
        <title>Shared and species-specific features among ichnovirus genomes.</title>
        <authorList>
            <person name="Tanaka K."/>
            <person name="Lapointe R."/>
            <person name="Barney W.E."/>
            <person name="Makkay A.M."/>
            <person name="Stoltz D."/>
            <person name="Cusson M."/>
            <person name="Webb B.A."/>
        </authorList>
    </citation>
    <scope>NUCLEOTIDE SEQUENCE [LARGE SCALE GENOMIC DNA]</scope>
</reference>
<dbReference type="RefSeq" id="YP_001031292.1">
    <property type="nucleotide sequence ID" value="NC_008983.1"/>
</dbReference>
<evidence type="ECO:0000313" key="1">
    <source>
        <dbReference type="EMBL" id="BAF45696.1"/>
    </source>
</evidence>
<dbReference type="KEGG" id="vg:5076341"/>
<dbReference type="EMBL" id="AB291192">
    <property type="protein sequence ID" value="BAF45696.1"/>
    <property type="molecule type" value="Genomic_DNA"/>
</dbReference>
<dbReference type="GeneID" id="5076341"/>
<proteinExistence type="predicted"/>
<sequence length="100" mass="11414">MKRNRMQTTTLVHLPSNLHTVRQVMEALRGPKVCPKLVNSQRPNQAYRRILATHQGLIRNRMEMATLVHLQSDPKTVCQVMGALQAPKVCLKRVNPPRPN</sequence>
<dbReference type="Proteomes" id="UP000204242">
    <property type="component" value="Genome"/>
</dbReference>
<protein>
    <submittedName>
        <fullName evidence="1">C17.2</fullName>
    </submittedName>
</protein>
<evidence type="ECO:0000313" key="2">
    <source>
        <dbReference type="Proteomes" id="UP000204242"/>
    </source>
</evidence>
<name>A2Q0I1_9VIRU</name>